<name>A0A9W8Q1I5_9HYPO</name>
<gene>
    <name evidence="1" type="ORF">NW766_001673</name>
</gene>
<keyword evidence="2" id="KW-1185">Reference proteome</keyword>
<evidence type="ECO:0000313" key="1">
    <source>
        <dbReference type="EMBL" id="KAJ4022630.1"/>
    </source>
</evidence>
<protein>
    <submittedName>
        <fullName evidence="1">Uncharacterized protein</fullName>
    </submittedName>
</protein>
<evidence type="ECO:0000313" key="2">
    <source>
        <dbReference type="Proteomes" id="UP001152130"/>
    </source>
</evidence>
<dbReference type="AlphaFoldDB" id="A0A9W8Q1I5"/>
<organism evidence="1 2">
    <name type="scientific">Fusarium irregulare</name>
    <dbReference type="NCBI Taxonomy" id="2494466"/>
    <lineage>
        <taxon>Eukaryota</taxon>
        <taxon>Fungi</taxon>
        <taxon>Dikarya</taxon>
        <taxon>Ascomycota</taxon>
        <taxon>Pezizomycotina</taxon>
        <taxon>Sordariomycetes</taxon>
        <taxon>Hypocreomycetidae</taxon>
        <taxon>Hypocreales</taxon>
        <taxon>Nectriaceae</taxon>
        <taxon>Fusarium</taxon>
        <taxon>Fusarium incarnatum-equiseti species complex</taxon>
    </lineage>
</organism>
<dbReference type="EMBL" id="JAPDHF010000002">
    <property type="protein sequence ID" value="KAJ4022630.1"/>
    <property type="molecule type" value="Genomic_DNA"/>
</dbReference>
<feature type="non-terminal residue" evidence="1">
    <location>
        <position position="72"/>
    </location>
</feature>
<dbReference type="Proteomes" id="UP001152130">
    <property type="component" value="Unassembled WGS sequence"/>
</dbReference>
<reference evidence="1" key="1">
    <citation type="submission" date="2022-10" db="EMBL/GenBank/DDBJ databases">
        <title>Fusarium specimens isolated from Avocado Roots.</title>
        <authorList>
            <person name="Stajich J."/>
            <person name="Roper C."/>
            <person name="Heimlech-Rivalta G."/>
        </authorList>
    </citation>
    <scope>NUCLEOTIDE SEQUENCE</scope>
    <source>
        <strain evidence="1">CF00143</strain>
    </source>
</reference>
<proteinExistence type="predicted"/>
<comment type="caution">
    <text evidence="1">The sequence shown here is derived from an EMBL/GenBank/DDBJ whole genome shotgun (WGS) entry which is preliminary data.</text>
</comment>
<accession>A0A9W8Q1I5</accession>
<sequence length="72" mass="8247">MFQPRSKSPCNHYSIYRATPLFASTTIEDSDDDDDEPECWKKYNLKPDKGKEVVQLILSTALSHKVHAEAYS</sequence>